<keyword evidence="1" id="KW-0812">Transmembrane</keyword>
<feature type="transmembrane region" description="Helical" evidence="1">
    <location>
        <begin position="6"/>
        <end position="26"/>
    </location>
</feature>
<dbReference type="Gene3D" id="3.60.10.10">
    <property type="entry name" value="Endonuclease/exonuclease/phosphatase"/>
    <property type="match status" value="1"/>
</dbReference>
<keyword evidence="3" id="KW-0540">Nuclease</keyword>
<evidence type="ECO:0000259" key="2">
    <source>
        <dbReference type="Pfam" id="PF03372"/>
    </source>
</evidence>
<dbReference type="KEGG" id="dli:dnl_44320"/>
<dbReference type="InterPro" id="IPR051916">
    <property type="entry name" value="GPI-anchor_lipid_remodeler"/>
</dbReference>
<dbReference type="GO" id="GO:0004519">
    <property type="term" value="F:endonuclease activity"/>
    <property type="evidence" value="ECO:0007669"/>
    <property type="project" value="UniProtKB-KW"/>
</dbReference>
<reference evidence="3" key="1">
    <citation type="journal article" date="2021" name="Microb. Physiol.">
        <title>Proteogenomic Insights into the Physiology of Marine, Sulfate-Reducing, Filamentous Desulfonema limicola and Desulfonema magnum.</title>
        <authorList>
            <person name="Schnaars V."/>
            <person name="Wohlbrand L."/>
            <person name="Scheve S."/>
            <person name="Hinrichs C."/>
            <person name="Reinhardt R."/>
            <person name="Rabus R."/>
        </authorList>
    </citation>
    <scope>NUCLEOTIDE SEQUENCE</scope>
    <source>
        <strain evidence="3">5ac10</strain>
    </source>
</reference>
<organism evidence="3 4">
    <name type="scientific">Desulfonema limicola</name>
    <dbReference type="NCBI Taxonomy" id="45656"/>
    <lineage>
        <taxon>Bacteria</taxon>
        <taxon>Pseudomonadati</taxon>
        <taxon>Thermodesulfobacteriota</taxon>
        <taxon>Desulfobacteria</taxon>
        <taxon>Desulfobacterales</taxon>
        <taxon>Desulfococcaceae</taxon>
        <taxon>Desulfonema</taxon>
    </lineage>
</organism>
<dbReference type="GO" id="GO:0016020">
    <property type="term" value="C:membrane"/>
    <property type="evidence" value="ECO:0007669"/>
    <property type="project" value="GOC"/>
</dbReference>
<dbReference type="Pfam" id="PF03372">
    <property type="entry name" value="Exo_endo_phos"/>
    <property type="match status" value="1"/>
</dbReference>
<dbReference type="SUPFAM" id="SSF56219">
    <property type="entry name" value="DNase I-like"/>
    <property type="match status" value="1"/>
</dbReference>
<protein>
    <submittedName>
        <fullName evidence="3">Endonuclease/exonuclease/phosphatase</fullName>
    </submittedName>
</protein>
<keyword evidence="3" id="KW-0378">Hydrolase</keyword>
<dbReference type="EMBL" id="CP061799">
    <property type="protein sequence ID" value="QTA82068.1"/>
    <property type="molecule type" value="Genomic_DNA"/>
</dbReference>
<feature type="domain" description="Endonuclease/exonuclease/phosphatase" evidence="2">
    <location>
        <begin position="59"/>
        <end position="289"/>
    </location>
</feature>
<keyword evidence="1" id="KW-0472">Membrane</keyword>
<dbReference type="PANTHER" id="PTHR14859">
    <property type="entry name" value="CALCOFLUOR WHITE HYPERSENSITIVE PROTEIN PRECURSOR"/>
    <property type="match status" value="1"/>
</dbReference>
<evidence type="ECO:0000313" key="4">
    <source>
        <dbReference type="Proteomes" id="UP000663720"/>
    </source>
</evidence>
<gene>
    <name evidence="3" type="ORF">dnl_44320</name>
</gene>
<dbReference type="RefSeq" id="WP_207688031.1">
    <property type="nucleotide sequence ID" value="NZ_CP061799.1"/>
</dbReference>
<dbReference type="Proteomes" id="UP000663720">
    <property type="component" value="Chromosome"/>
</dbReference>
<dbReference type="InterPro" id="IPR005135">
    <property type="entry name" value="Endo/exonuclease/phosphatase"/>
</dbReference>
<accession>A0A975BB28</accession>
<keyword evidence="1" id="KW-1133">Transmembrane helix</keyword>
<evidence type="ECO:0000256" key="1">
    <source>
        <dbReference type="SAM" id="Phobius"/>
    </source>
</evidence>
<name>A0A975BB28_9BACT</name>
<sequence length="300" mass="33576">MVKKIFLYTILTAIGIITFIGGLFIFNGLVLADNEKPVSGITSHPPTFENMNSKEIRIMSYNIAKGFIHKGGIKFIDKKTAEKRFNDIAEVIIKENPDIVFLSEAVFECTPCPVNQIIFLAEKAGMHSWAFGENYNFGLPFYRIVGGNAVLSKLPIRTVANPSLSGRKPFYITTNNRRVLWCSLNIRGQDILAASVHNDSYNRANNLTQTKQLIDFKGNRAAVMAGDFNANPGEPSIEFIRNTGELKASFDGPPTFPSSRAKQKIDFIFVPQEWELISHKVIRTKLSDHYPILSVFRLGA</sequence>
<proteinExistence type="predicted"/>
<dbReference type="GO" id="GO:0006506">
    <property type="term" value="P:GPI anchor biosynthetic process"/>
    <property type="evidence" value="ECO:0007669"/>
    <property type="project" value="TreeGrafter"/>
</dbReference>
<keyword evidence="4" id="KW-1185">Reference proteome</keyword>
<dbReference type="PANTHER" id="PTHR14859:SF15">
    <property type="entry name" value="ENDONUCLEASE_EXONUCLEASE_PHOSPHATASE DOMAIN-CONTAINING PROTEIN"/>
    <property type="match status" value="1"/>
</dbReference>
<dbReference type="InterPro" id="IPR036691">
    <property type="entry name" value="Endo/exonu/phosph_ase_sf"/>
</dbReference>
<evidence type="ECO:0000313" key="3">
    <source>
        <dbReference type="EMBL" id="QTA82068.1"/>
    </source>
</evidence>
<keyword evidence="3" id="KW-0255">Endonuclease</keyword>
<dbReference type="AlphaFoldDB" id="A0A975BB28"/>